<evidence type="ECO:0008006" key="4">
    <source>
        <dbReference type="Google" id="ProtNLM"/>
    </source>
</evidence>
<feature type="transmembrane region" description="Helical" evidence="1">
    <location>
        <begin position="163"/>
        <end position="181"/>
    </location>
</feature>
<keyword evidence="3" id="KW-1185">Reference proteome</keyword>
<dbReference type="PANTHER" id="PTHR12459:SF15">
    <property type="entry name" value="TRANSMEMBRANE PROTEIN 135"/>
    <property type="match status" value="1"/>
</dbReference>
<keyword evidence="1" id="KW-0812">Transmembrane</keyword>
<evidence type="ECO:0000256" key="1">
    <source>
        <dbReference type="SAM" id="Phobius"/>
    </source>
</evidence>
<sequence length="405" mass="45597">MVEISKLTIDNIPELKKLTCMQLVHPYTNSCYHAFLIMLEDCLKGSLLFWAPIHAFPLIQILMRGKKLTKEDVLEQFKLYLKSGIFGLTVGSSFVTLNCIFRKLFFSQFTYYTTVLLPCTLSGAAVYFEPPYRRVMVANLFVNLVFEYWIRTLEMKGWLRRSASRETLIFMLGSSLFFYLMRLDRDNKKRTPLFWFFTPPRVSKEVGEPMDGIKGRSDACPHKGPCVNYILKGAAQLFGVGCAMSMVRTIIPRILTPTKALKSLKLSNFKLGVFFGGYIGIYRLIVCLLCRSTGRDSALHAVPAGFLAGAALRASPSLPIALAPLTSSLQILGSWGYQKGLIPEQWPLVELVYCICQGILFHARVMHEDACPRYIINLMHTVTSNKADEIQGAFIQKILAHGGGM</sequence>
<feature type="transmembrane region" description="Helical" evidence="1">
    <location>
        <begin position="229"/>
        <end position="251"/>
    </location>
</feature>
<evidence type="ECO:0000313" key="2">
    <source>
        <dbReference type="EMBL" id="CAH3994857.1"/>
    </source>
</evidence>
<keyword evidence="1" id="KW-1133">Transmembrane helix</keyword>
<comment type="caution">
    <text evidence="2">The sequence shown here is derived from an EMBL/GenBank/DDBJ whole genome shotgun (WGS) entry which is preliminary data.</text>
</comment>
<feature type="transmembrane region" description="Helical" evidence="1">
    <location>
        <begin position="84"/>
        <end position="105"/>
    </location>
</feature>
<evidence type="ECO:0000313" key="3">
    <source>
        <dbReference type="Proteomes" id="UP001152562"/>
    </source>
</evidence>
<dbReference type="AlphaFoldDB" id="A0A9P0X602"/>
<feature type="transmembrane region" description="Helical" evidence="1">
    <location>
        <begin position="135"/>
        <end position="151"/>
    </location>
</feature>
<dbReference type="EMBL" id="CALOZG010000003">
    <property type="protein sequence ID" value="CAH3994857.1"/>
    <property type="molecule type" value="Genomic_DNA"/>
</dbReference>
<dbReference type="PANTHER" id="PTHR12459">
    <property type="entry name" value="TRANSMEMBRANE PROTEIN 135-RELATED"/>
    <property type="match status" value="1"/>
</dbReference>
<feature type="transmembrane region" description="Helical" evidence="1">
    <location>
        <begin position="271"/>
        <end position="290"/>
    </location>
</feature>
<dbReference type="InterPro" id="IPR026749">
    <property type="entry name" value="Tmem135"/>
</dbReference>
<reference evidence="2" key="1">
    <citation type="submission" date="2022-05" db="EMBL/GenBank/DDBJ databases">
        <authorList>
            <person name="Okamura Y."/>
        </authorList>
    </citation>
    <scope>NUCLEOTIDE SEQUENCE</scope>
</reference>
<dbReference type="Proteomes" id="UP001152562">
    <property type="component" value="Unassembled WGS sequence"/>
</dbReference>
<gene>
    <name evidence="2" type="ORF">PIBRA_LOCUS2313</name>
</gene>
<feature type="transmembrane region" description="Helical" evidence="1">
    <location>
        <begin position="111"/>
        <end position="128"/>
    </location>
</feature>
<dbReference type="OrthoDB" id="291792at2759"/>
<name>A0A9P0X602_PIEBR</name>
<protein>
    <recommendedName>
        <fullName evidence="4">Transmembrane protein 135 N-terminal domain-containing protein</fullName>
    </recommendedName>
</protein>
<organism evidence="2 3">
    <name type="scientific">Pieris brassicae</name>
    <name type="common">White butterfly</name>
    <name type="synonym">Large white butterfly</name>
    <dbReference type="NCBI Taxonomy" id="7116"/>
    <lineage>
        <taxon>Eukaryota</taxon>
        <taxon>Metazoa</taxon>
        <taxon>Ecdysozoa</taxon>
        <taxon>Arthropoda</taxon>
        <taxon>Hexapoda</taxon>
        <taxon>Insecta</taxon>
        <taxon>Pterygota</taxon>
        <taxon>Neoptera</taxon>
        <taxon>Endopterygota</taxon>
        <taxon>Lepidoptera</taxon>
        <taxon>Glossata</taxon>
        <taxon>Ditrysia</taxon>
        <taxon>Papilionoidea</taxon>
        <taxon>Pieridae</taxon>
        <taxon>Pierinae</taxon>
        <taxon>Pieris</taxon>
    </lineage>
</organism>
<keyword evidence="1" id="KW-0472">Membrane</keyword>
<proteinExistence type="predicted"/>
<accession>A0A9P0X602</accession>